<dbReference type="Proteomes" id="UP001283361">
    <property type="component" value="Unassembled WGS sequence"/>
</dbReference>
<dbReference type="AlphaFoldDB" id="A0AAE1E1G0"/>
<proteinExistence type="predicted"/>
<evidence type="ECO:0000313" key="2">
    <source>
        <dbReference type="Proteomes" id="UP001283361"/>
    </source>
</evidence>
<sequence length="205" mass="22593">MASDIEQTPKISVSQLFRSLCRIFFLPGCHLVTKPVDRLPPAATCSIPRAAPSYRTCPTRHEWPGCQSPDTATAAAAGQTLVSLLIVRQPQHGVHAQLTTSTSHIFIQQPQRVSHPGVSSQQAVWRHLGTILSGDGQSNEGLGYQAFTIRLNALGTEWSNVVWSALDWPPLAETFSKIPILQRRSVHCLGLVFREYSAAKIRCTW</sequence>
<comment type="caution">
    <text evidence="1">The sequence shown here is derived from an EMBL/GenBank/DDBJ whole genome shotgun (WGS) entry which is preliminary data.</text>
</comment>
<name>A0AAE1E1G0_9GAST</name>
<accession>A0AAE1E1G0</accession>
<keyword evidence="2" id="KW-1185">Reference proteome</keyword>
<evidence type="ECO:0000313" key="1">
    <source>
        <dbReference type="EMBL" id="KAK3790784.1"/>
    </source>
</evidence>
<protein>
    <submittedName>
        <fullName evidence="1">Uncharacterized protein</fullName>
    </submittedName>
</protein>
<organism evidence="1 2">
    <name type="scientific">Elysia crispata</name>
    <name type="common">lettuce slug</name>
    <dbReference type="NCBI Taxonomy" id="231223"/>
    <lineage>
        <taxon>Eukaryota</taxon>
        <taxon>Metazoa</taxon>
        <taxon>Spiralia</taxon>
        <taxon>Lophotrochozoa</taxon>
        <taxon>Mollusca</taxon>
        <taxon>Gastropoda</taxon>
        <taxon>Heterobranchia</taxon>
        <taxon>Euthyneura</taxon>
        <taxon>Panpulmonata</taxon>
        <taxon>Sacoglossa</taxon>
        <taxon>Placobranchoidea</taxon>
        <taxon>Plakobranchidae</taxon>
        <taxon>Elysia</taxon>
    </lineage>
</organism>
<reference evidence="1" key="1">
    <citation type="journal article" date="2023" name="G3 (Bethesda)">
        <title>A reference genome for the long-term kleptoplast-retaining sea slug Elysia crispata morphotype clarki.</title>
        <authorList>
            <person name="Eastman K.E."/>
            <person name="Pendleton A.L."/>
            <person name="Shaikh M.A."/>
            <person name="Suttiyut T."/>
            <person name="Ogas R."/>
            <person name="Tomko P."/>
            <person name="Gavelis G."/>
            <person name="Widhalm J.R."/>
            <person name="Wisecaver J.H."/>
        </authorList>
    </citation>
    <scope>NUCLEOTIDE SEQUENCE</scope>
    <source>
        <strain evidence="1">ECLA1</strain>
    </source>
</reference>
<gene>
    <name evidence="1" type="ORF">RRG08_038275</name>
</gene>
<dbReference type="EMBL" id="JAWDGP010001519">
    <property type="protein sequence ID" value="KAK3790784.1"/>
    <property type="molecule type" value="Genomic_DNA"/>
</dbReference>